<name>A0A8C5RWX1_LATLA</name>
<dbReference type="GeneTree" id="ENSGT00940000153222"/>
<proteinExistence type="predicted"/>
<dbReference type="PANTHER" id="PTHR14063">
    <property type="entry name" value="PROTEIN LIN-7 HOMOLOG"/>
    <property type="match status" value="1"/>
</dbReference>
<protein>
    <submittedName>
        <fullName evidence="1">Uncharacterized protein</fullName>
    </submittedName>
</protein>
<evidence type="ECO:0000313" key="1">
    <source>
        <dbReference type="Ensembl" id="ENSLLTP00000009654.1"/>
    </source>
</evidence>
<evidence type="ECO:0000313" key="2">
    <source>
        <dbReference type="Proteomes" id="UP000694406"/>
    </source>
</evidence>
<dbReference type="InterPro" id="IPR051109">
    <property type="entry name" value="MAM_complex_regulator"/>
</dbReference>
<accession>A0A8C5RWX1</accession>
<keyword evidence="2" id="KW-1185">Reference proteome</keyword>
<reference evidence="1" key="1">
    <citation type="submission" date="2025-08" db="UniProtKB">
        <authorList>
            <consortium name="Ensembl"/>
        </authorList>
    </citation>
    <scope>IDENTIFICATION</scope>
</reference>
<dbReference type="AlphaFoldDB" id="A0A8C5RWX1"/>
<dbReference type="Ensembl" id="ENSLLTT00000010020.1">
    <property type="protein sequence ID" value="ENSLLTP00000009654.1"/>
    <property type="gene ID" value="ENSLLTG00000007403.1"/>
</dbReference>
<sequence length="119" mass="13248">MEMGGSSRIPYDDYPVVFLPPYENPPTWIPPHERIYHSDYNNELTQFLPRTIILKKPSGAQVRLDSFLEEGGWSKEGTSMMSSQAGILQQFPSSPAISNGNCSTVGEIAPWLFMGSSVH</sequence>
<organism evidence="1 2">
    <name type="scientific">Laticauda laticaudata</name>
    <name type="common">Blue-ringed sea krait</name>
    <name type="synonym">Blue-lipped sea krait</name>
    <dbReference type="NCBI Taxonomy" id="8630"/>
    <lineage>
        <taxon>Eukaryota</taxon>
        <taxon>Metazoa</taxon>
        <taxon>Chordata</taxon>
        <taxon>Craniata</taxon>
        <taxon>Vertebrata</taxon>
        <taxon>Euteleostomi</taxon>
        <taxon>Lepidosauria</taxon>
        <taxon>Squamata</taxon>
        <taxon>Bifurcata</taxon>
        <taxon>Unidentata</taxon>
        <taxon>Episquamata</taxon>
        <taxon>Toxicofera</taxon>
        <taxon>Serpentes</taxon>
        <taxon>Colubroidea</taxon>
        <taxon>Elapidae</taxon>
        <taxon>Laticaudinae</taxon>
        <taxon>Laticauda</taxon>
    </lineage>
</organism>
<dbReference type="Proteomes" id="UP000694406">
    <property type="component" value="Unplaced"/>
</dbReference>
<reference evidence="1" key="2">
    <citation type="submission" date="2025-09" db="UniProtKB">
        <authorList>
            <consortium name="Ensembl"/>
        </authorList>
    </citation>
    <scope>IDENTIFICATION</scope>
</reference>